<dbReference type="Gene3D" id="1.10.357.10">
    <property type="entry name" value="Tetracycline Repressor, domain 2"/>
    <property type="match status" value="1"/>
</dbReference>
<dbReference type="STRING" id="1436961.SAMN05421739_10684"/>
<dbReference type="Pfam" id="PF00440">
    <property type="entry name" value="TetR_N"/>
    <property type="match status" value="1"/>
</dbReference>
<dbReference type="InterPro" id="IPR050109">
    <property type="entry name" value="HTH-type_TetR-like_transc_reg"/>
</dbReference>
<evidence type="ECO:0000256" key="2">
    <source>
        <dbReference type="PROSITE-ProRule" id="PRU00335"/>
    </source>
</evidence>
<name>A0A1I2XJF6_9BACT</name>
<evidence type="ECO:0000256" key="1">
    <source>
        <dbReference type="ARBA" id="ARBA00023125"/>
    </source>
</evidence>
<evidence type="ECO:0000313" key="5">
    <source>
        <dbReference type="Proteomes" id="UP000198724"/>
    </source>
</evidence>
<dbReference type="RefSeq" id="WP_092103999.1">
    <property type="nucleotide sequence ID" value="NZ_FOOT01000006.1"/>
</dbReference>
<reference evidence="5" key="1">
    <citation type="submission" date="2016-10" db="EMBL/GenBank/DDBJ databases">
        <authorList>
            <person name="Varghese N."/>
            <person name="Submissions S."/>
        </authorList>
    </citation>
    <scope>NUCLEOTIDE SEQUENCE [LARGE SCALE GENOMIC DNA]</scope>
    <source>
        <strain evidence="5">LP51</strain>
    </source>
</reference>
<keyword evidence="1 2" id="KW-0238">DNA-binding</keyword>
<dbReference type="InterPro" id="IPR023772">
    <property type="entry name" value="DNA-bd_HTH_TetR-type_CS"/>
</dbReference>
<evidence type="ECO:0000313" key="4">
    <source>
        <dbReference type="EMBL" id="SFH13552.1"/>
    </source>
</evidence>
<dbReference type="AlphaFoldDB" id="A0A1I2XJF6"/>
<dbReference type="PROSITE" id="PS01081">
    <property type="entry name" value="HTH_TETR_1"/>
    <property type="match status" value="1"/>
</dbReference>
<keyword evidence="5" id="KW-1185">Reference proteome</keyword>
<dbReference type="EMBL" id="FOOT01000006">
    <property type="protein sequence ID" value="SFH13552.1"/>
    <property type="molecule type" value="Genomic_DNA"/>
</dbReference>
<feature type="domain" description="HTH tetR-type" evidence="3">
    <location>
        <begin position="1"/>
        <end position="59"/>
    </location>
</feature>
<dbReference type="GO" id="GO:0000976">
    <property type="term" value="F:transcription cis-regulatory region binding"/>
    <property type="evidence" value="ECO:0007669"/>
    <property type="project" value="TreeGrafter"/>
</dbReference>
<organism evidence="4 5">
    <name type="scientific">Pontibacter chinhatensis</name>
    <dbReference type="NCBI Taxonomy" id="1436961"/>
    <lineage>
        <taxon>Bacteria</taxon>
        <taxon>Pseudomonadati</taxon>
        <taxon>Bacteroidota</taxon>
        <taxon>Cytophagia</taxon>
        <taxon>Cytophagales</taxon>
        <taxon>Hymenobacteraceae</taxon>
        <taxon>Pontibacter</taxon>
    </lineage>
</organism>
<dbReference type="PRINTS" id="PR00455">
    <property type="entry name" value="HTHTETR"/>
</dbReference>
<protein>
    <submittedName>
        <fullName evidence="4">Transcriptional regulator, TetR family</fullName>
    </submittedName>
</protein>
<dbReference type="SUPFAM" id="SSF46689">
    <property type="entry name" value="Homeodomain-like"/>
    <property type="match status" value="1"/>
</dbReference>
<sequence>MKERIIGQAVEVFNRKGISKTTLRDVARELAISDGHLRYYFKTKEDLVHAIFSEMEREITAYATETDSNVTGAQALAAPLTSIYRVMYRYVFFFVESAAILETFPKVYTAYEKLFQSRRELFLAIFEEYKRSGVFEDSVEAHLFPLLFEQVFIVSDSWLRYARLPQNQHLTQESQIRHYVAVTVALLLPYFNTYLREEVTTWLKQND</sequence>
<proteinExistence type="predicted"/>
<dbReference type="GO" id="GO:0003700">
    <property type="term" value="F:DNA-binding transcription factor activity"/>
    <property type="evidence" value="ECO:0007669"/>
    <property type="project" value="TreeGrafter"/>
</dbReference>
<gene>
    <name evidence="4" type="ORF">SAMN05421739_10684</name>
</gene>
<dbReference type="InterPro" id="IPR025722">
    <property type="entry name" value="TetR"/>
</dbReference>
<dbReference type="PANTHER" id="PTHR30055">
    <property type="entry name" value="HTH-TYPE TRANSCRIPTIONAL REGULATOR RUTR"/>
    <property type="match status" value="1"/>
</dbReference>
<accession>A0A1I2XJF6</accession>
<dbReference type="InterPro" id="IPR001647">
    <property type="entry name" value="HTH_TetR"/>
</dbReference>
<dbReference type="PROSITE" id="PS50977">
    <property type="entry name" value="HTH_TETR_2"/>
    <property type="match status" value="1"/>
</dbReference>
<dbReference type="InterPro" id="IPR009057">
    <property type="entry name" value="Homeodomain-like_sf"/>
</dbReference>
<dbReference type="OrthoDB" id="9789566at2"/>
<feature type="DNA-binding region" description="H-T-H motif" evidence="2">
    <location>
        <begin position="22"/>
        <end position="41"/>
    </location>
</feature>
<dbReference type="PANTHER" id="PTHR30055:SF226">
    <property type="entry name" value="HTH-TYPE TRANSCRIPTIONAL REGULATOR PKSA"/>
    <property type="match status" value="1"/>
</dbReference>
<dbReference type="Proteomes" id="UP000198724">
    <property type="component" value="Unassembled WGS sequence"/>
</dbReference>
<evidence type="ECO:0000259" key="3">
    <source>
        <dbReference type="PROSITE" id="PS50977"/>
    </source>
</evidence>
<dbReference type="Pfam" id="PF13972">
    <property type="entry name" value="TetR"/>
    <property type="match status" value="1"/>
</dbReference>